<dbReference type="Gene3D" id="3.80.10.10">
    <property type="entry name" value="Ribonuclease Inhibitor"/>
    <property type="match status" value="1"/>
</dbReference>
<keyword evidence="3" id="KW-1185">Reference proteome</keyword>
<dbReference type="GO" id="GO:0030027">
    <property type="term" value="C:lamellipodium"/>
    <property type="evidence" value="ECO:0000318"/>
    <property type="project" value="GO_Central"/>
</dbReference>
<evidence type="ECO:0000256" key="1">
    <source>
        <dbReference type="SAM" id="MobiDB-lite"/>
    </source>
</evidence>
<dbReference type="Proteomes" id="UP000001449">
    <property type="component" value="Chromosome 9"/>
</dbReference>
<protein>
    <recommendedName>
        <fullName evidence="4">RNI-like protein</fullName>
    </recommendedName>
</protein>
<dbReference type="SUPFAM" id="SSF52047">
    <property type="entry name" value="RNI-like"/>
    <property type="match status" value="1"/>
</dbReference>
<organism evidence="2 3">
    <name type="scientific">Thalassiosira pseudonana</name>
    <name type="common">Marine diatom</name>
    <name type="synonym">Cyclotella nana</name>
    <dbReference type="NCBI Taxonomy" id="35128"/>
    <lineage>
        <taxon>Eukaryota</taxon>
        <taxon>Sar</taxon>
        <taxon>Stramenopiles</taxon>
        <taxon>Ochrophyta</taxon>
        <taxon>Bacillariophyta</taxon>
        <taxon>Coscinodiscophyceae</taxon>
        <taxon>Thalassiosirophycidae</taxon>
        <taxon>Thalassiosirales</taxon>
        <taxon>Thalassiosiraceae</taxon>
        <taxon>Thalassiosira</taxon>
    </lineage>
</organism>
<feature type="region of interest" description="Disordered" evidence="1">
    <location>
        <begin position="600"/>
        <end position="620"/>
    </location>
</feature>
<feature type="compositionally biased region" description="Basic and acidic residues" evidence="1">
    <location>
        <begin position="604"/>
        <end position="614"/>
    </location>
</feature>
<evidence type="ECO:0000313" key="2">
    <source>
        <dbReference type="EMBL" id="EED90484.1"/>
    </source>
</evidence>
<dbReference type="GO" id="GO:0016477">
    <property type="term" value="P:cell migration"/>
    <property type="evidence" value="ECO:0000318"/>
    <property type="project" value="GO_Central"/>
</dbReference>
<dbReference type="EMBL" id="CM000645">
    <property type="protein sequence ID" value="EED90484.1"/>
    <property type="molecule type" value="Genomic_DNA"/>
</dbReference>
<dbReference type="InParanoid" id="B8C8H2"/>
<dbReference type="AlphaFoldDB" id="B8C8H2"/>
<sequence length="620" mass="71110">MMEDVEEVVVAMGVEVAAMEEVAAMVEEGTEEEDTEEGGSVGDRETLAMNLLATPVPSVFRQHHHPHHLGTHQSLQSIMDLMDSDDEISHDSLFDEEVDDDNSSQSSGPYHDTDLDTDIEYDDEALELVTEYEFDNPSDALDFRGISQYNYTQEVMPLKHVYLRKTSFRYYFDDMLEDRGRKRLGDLIARNIHLRAVCFRFQSSNPQYIPLLFRGPFQQHNLKTFKIEVDPMRTTRRNRLMNLPREHWVRICNYLENAPGLKYLALRDMQLDIDRASLIVTALRGAKLKDLEIQNVHICDTALGFFLSSFDTSQLRQLVINNCPISTNTSHVLADLFANSTTLESIDFDESTLNDDCIRILCSSLHDNTTLKYITIYGNEDITMVGWECLEKVVGDSSSLESLYASNHTIETILGHPQFSLPDGDESSDDFVREPQTDLDHLLAINTQSWYRMDDTFHRNEDPARNKKLRARMKVVRRLSSNNGRLSMDAINEFDVELMPRILAFAGRATPDYLNPESVGEQTDVSAFMGLDGMYQVVRQWKMPTLFNFPSAEKVRHASQTKELEKNNKVLYAKNVEQAKEIECLKAQVDKLSSENELLVSENQHLRVEREHDAKRQRKG</sequence>
<dbReference type="PaxDb" id="35128-Thaps24037"/>
<dbReference type="KEGG" id="tps:THAPSDRAFT_24037"/>
<dbReference type="RefSeq" id="XP_002292509.1">
    <property type="nucleotide sequence ID" value="XM_002292473.1"/>
</dbReference>
<dbReference type="GeneID" id="7448102"/>
<name>B8C8H2_THAPS</name>
<accession>B8C8H2</accession>
<evidence type="ECO:0008006" key="4">
    <source>
        <dbReference type="Google" id="ProtNLM"/>
    </source>
</evidence>
<dbReference type="GO" id="GO:0034315">
    <property type="term" value="P:regulation of Arp2/3 complex-mediated actin nucleation"/>
    <property type="evidence" value="ECO:0000318"/>
    <property type="project" value="GO_Central"/>
</dbReference>
<dbReference type="GO" id="GO:0005886">
    <property type="term" value="C:plasma membrane"/>
    <property type="evidence" value="ECO:0000318"/>
    <property type="project" value="GO_Central"/>
</dbReference>
<dbReference type="InterPro" id="IPR032675">
    <property type="entry name" value="LRR_dom_sf"/>
</dbReference>
<evidence type="ECO:0000313" key="3">
    <source>
        <dbReference type="Proteomes" id="UP000001449"/>
    </source>
</evidence>
<proteinExistence type="predicted"/>
<reference evidence="2 3" key="2">
    <citation type="journal article" date="2008" name="Nature">
        <title>The Phaeodactylum genome reveals the evolutionary history of diatom genomes.</title>
        <authorList>
            <person name="Bowler C."/>
            <person name="Allen A.E."/>
            <person name="Badger J.H."/>
            <person name="Grimwood J."/>
            <person name="Jabbari K."/>
            <person name="Kuo A."/>
            <person name="Maheswari U."/>
            <person name="Martens C."/>
            <person name="Maumus F."/>
            <person name="Otillar R.P."/>
            <person name="Rayko E."/>
            <person name="Salamov A."/>
            <person name="Vandepoele K."/>
            <person name="Beszteri B."/>
            <person name="Gruber A."/>
            <person name="Heijde M."/>
            <person name="Katinka M."/>
            <person name="Mock T."/>
            <person name="Valentin K."/>
            <person name="Verret F."/>
            <person name="Berges J.A."/>
            <person name="Brownlee C."/>
            <person name="Cadoret J.P."/>
            <person name="Chiovitti A."/>
            <person name="Choi C.J."/>
            <person name="Coesel S."/>
            <person name="De Martino A."/>
            <person name="Detter J.C."/>
            <person name="Durkin C."/>
            <person name="Falciatore A."/>
            <person name="Fournet J."/>
            <person name="Haruta M."/>
            <person name="Huysman M.J."/>
            <person name="Jenkins B.D."/>
            <person name="Jiroutova K."/>
            <person name="Jorgensen R.E."/>
            <person name="Joubert Y."/>
            <person name="Kaplan A."/>
            <person name="Kroger N."/>
            <person name="Kroth P.G."/>
            <person name="La Roche J."/>
            <person name="Lindquist E."/>
            <person name="Lommer M."/>
            <person name="Martin-Jezequel V."/>
            <person name="Lopez P.J."/>
            <person name="Lucas S."/>
            <person name="Mangogna M."/>
            <person name="McGinnis K."/>
            <person name="Medlin L.K."/>
            <person name="Montsant A."/>
            <person name="Oudot-Le Secq M.P."/>
            <person name="Napoli C."/>
            <person name="Obornik M."/>
            <person name="Parker M.S."/>
            <person name="Petit J.L."/>
            <person name="Porcel B.M."/>
            <person name="Poulsen N."/>
            <person name="Robison M."/>
            <person name="Rychlewski L."/>
            <person name="Rynearson T.A."/>
            <person name="Schmutz J."/>
            <person name="Shapiro H."/>
            <person name="Siaut M."/>
            <person name="Stanley M."/>
            <person name="Sussman M.R."/>
            <person name="Taylor A.R."/>
            <person name="Vardi A."/>
            <person name="von Dassow P."/>
            <person name="Vyverman W."/>
            <person name="Willis A."/>
            <person name="Wyrwicz L.S."/>
            <person name="Rokhsar D.S."/>
            <person name="Weissenbach J."/>
            <person name="Armbrust E.V."/>
            <person name="Green B.R."/>
            <person name="Van de Peer Y."/>
            <person name="Grigoriev I.V."/>
        </authorList>
    </citation>
    <scope>NUCLEOTIDE SEQUENCE [LARGE SCALE GENOMIC DNA]</scope>
    <source>
        <strain evidence="2 3">CCMP1335</strain>
    </source>
</reference>
<reference evidence="2 3" key="1">
    <citation type="journal article" date="2004" name="Science">
        <title>The genome of the diatom Thalassiosira pseudonana: ecology, evolution, and metabolism.</title>
        <authorList>
            <person name="Armbrust E.V."/>
            <person name="Berges J.A."/>
            <person name="Bowler C."/>
            <person name="Green B.R."/>
            <person name="Martinez D."/>
            <person name="Putnam N.H."/>
            <person name="Zhou S."/>
            <person name="Allen A.E."/>
            <person name="Apt K.E."/>
            <person name="Bechner M."/>
            <person name="Brzezinski M.A."/>
            <person name="Chaal B.K."/>
            <person name="Chiovitti A."/>
            <person name="Davis A.K."/>
            <person name="Demarest M.S."/>
            <person name="Detter J.C."/>
            <person name="Glavina T."/>
            <person name="Goodstein D."/>
            <person name="Hadi M.Z."/>
            <person name="Hellsten U."/>
            <person name="Hildebrand M."/>
            <person name="Jenkins B.D."/>
            <person name="Jurka J."/>
            <person name="Kapitonov V.V."/>
            <person name="Kroger N."/>
            <person name="Lau W.W."/>
            <person name="Lane T.W."/>
            <person name="Larimer F.W."/>
            <person name="Lippmeier J.C."/>
            <person name="Lucas S."/>
            <person name="Medina M."/>
            <person name="Montsant A."/>
            <person name="Obornik M."/>
            <person name="Parker M.S."/>
            <person name="Palenik B."/>
            <person name="Pazour G.J."/>
            <person name="Richardson P.M."/>
            <person name="Rynearson T.A."/>
            <person name="Saito M.A."/>
            <person name="Schwartz D.C."/>
            <person name="Thamatrakoln K."/>
            <person name="Valentin K."/>
            <person name="Vardi A."/>
            <person name="Wilkerson F.P."/>
            <person name="Rokhsar D.S."/>
        </authorList>
    </citation>
    <scope>NUCLEOTIDE SEQUENCE [LARGE SCALE GENOMIC DNA]</scope>
    <source>
        <strain evidence="2 3">CCMP1335</strain>
    </source>
</reference>
<dbReference type="HOGENOM" id="CLU_441150_0_0_1"/>
<feature type="region of interest" description="Disordered" evidence="1">
    <location>
        <begin position="96"/>
        <end position="116"/>
    </location>
</feature>
<gene>
    <name evidence="2" type="ORF">THAPSDRAFT_24037</name>
</gene>